<gene>
    <name evidence="1" type="ORF">GSOID_T00029892001</name>
</gene>
<accession>E4YMZ3</accession>
<reference evidence="1" key="1">
    <citation type="journal article" date="2010" name="Science">
        <title>Plasticity of animal genome architecture unmasked by rapid evolution of a pelagic tunicate.</title>
        <authorList>
            <person name="Denoeud F."/>
            <person name="Henriet S."/>
            <person name="Mungpakdee S."/>
            <person name="Aury J.M."/>
            <person name="Da Silva C."/>
            <person name="Brinkmann H."/>
            <person name="Mikhaleva J."/>
            <person name="Olsen L.C."/>
            <person name="Jubin C."/>
            <person name="Canestro C."/>
            <person name="Bouquet J.M."/>
            <person name="Danks G."/>
            <person name="Poulain J."/>
            <person name="Campsteijn C."/>
            <person name="Adamski M."/>
            <person name="Cross I."/>
            <person name="Yadetie F."/>
            <person name="Muffato M."/>
            <person name="Louis A."/>
            <person name="Butcher S."/>
            <person name="Tsagkogeorga G."/>
            <person name="Konrad A."/>
            <person name="Singh S."/>
            <person name="Jensen M.F."/>
            <person name="Cong E.H."/>
            <person name="Eikeseth-Otteraa H."/>
            <person name="Noel B."/>
            <person name="Anthouard V."/>
            <person name="Porcel B.M."/>
            <person name="Kachouri-Lafond R."/>
            <person name="Nishino A."/>
            <person name="Ugolini M."/>
            <person name="Chourrout P."/>
            <person name="Nishida H."/>
            <person name="Aasland R."/>
            <person name="Huzurbazar S."/>
            <person name="Westhof E."/>
            <person name="Delsuc F."/>
            <person name="Lehrach H."/>
            <person name="Reinhardt R."/>
            <person name="Weissenbach J."/>
            <person name="Roy S.W."/>
            <person name="Artiguenave F."/>
            <person name="Postlethwait J.H."/>
            <person name="Manak J.R."/>
            <person name="Thompson E.M."/>
            <person name="Jaillon O."/>
            <person name="Du Pasquier L."/>
            <person name="Boudinot P."/>
            <person name="Liberles D.A."/>
            <person name="Volff J.N."/>
            <person name="Philippe H."/>
            <person name="Lenhard B."/>
            <person name="Roest Crollius H."/>
            <person name="Wincker P."/>
            <person name="Chourrout D."/>
        </authorList>
    </citation>
    <scope>NUCLEOTIDE SEQUENCE [LARGE SCALE GENOMIC DNA]</scope>
</reference>
<sequence>MKTAFNFLFFGYSAHILEIDNNPPTFKTPCDWRAKAGCGIAYFDLTPEDADGDSISCRWSTMWEASEMAREKSHPNEAFYWDRNRGNCTLAYDSFLDEDENGKTLKESPYGRPIAIQVEDYSDGDYNEFWYESALAGGDFNIKSSMPLVFMAVVEGGGVDESHLLMDPNFDGLCAPSEALKTYDQAKSFCELEGGALLTPINEDDTNLIRLAGTEIWLNVLASGDKLIDQNTGELLNSSSWGAGPTYGPCGNPTKSSNVETIYVSATGSGDQSGVQCNVNQHMDDKKKFICTHPNLDCHSIPPSSCAISATKATYSQAEAICQSV</sequence>
<evidence type="ECO:0008006" key="2">
    <source>
        <dbReference type="Google" id="ProtNLM"/>
    </source>
</evidence>
<dbReference type="EMBL" id="FN654852">
    <property type="protein sequence ID" value="CBY36852.1"/>
    <property type="molecule type" value="Genomic_DNA"/>
</dbReference>
<organism evidence="1">
    <name type="scientific">Oikopleura dioica</name>
    <name type="common">Tunicate</name>
    <dbReference type="NCBI Taxonomy" id="34765"/>
    <lineage>
        <taxon>Eukaryota</taxon>
        <taxon>Metazoa</taxon>
        <taxon>Chordata</taxon>
        <taxon>Tunicata</taxon>
        <taxon>Appendicularia</taxon>
        <taxon>Copelata</taxon>
        <taxon>Oikopleuridae</taxon>
        <taxon>Oikopleura</taxon>
    </lineage>
</organism>
<dbReference type="AlphaFoldDB" id="E4YMZ3"/>
<dbReference type="SUPFAM" id="SSF56436">
    <property type="entry name" value="C-type lectin-like"/>
    <property type="match status" value="1"/>
</dbReference>
<name>E4YMZ3_OIKDI</name>
<dbReference type="InterPro" id="IPR016187">
    <property type="entry name" value="CTDL_fold"/>
</dbReference>
<dbReference type="Proteomes" id="UP000011014">
    <property type="component" value="Unassembled WGS sequence"/>
</dbReference>
<proteinExistence type="predicted"/>
<feature type="non-terminal residue" evidence="1">
    <location>
        <position position="325"/>
    </location>
</feature>
<protein>
    <recommendedName>
        <fullName evidence="2">C-type lectin domain-containing protein</fullName>
    </recommendedName>
</protein>
<evidence type="ECO:0000313" key="1">
    <source>
        <dbReference type="EMBL" id="CBY36852.1"/>
    </source>
</evidence>